<evidence type="ECO:0000313" key="2">
    <source>
        <dbReference type="EMBL" id="RCW38596.1"/>
    </source>
</evidence>
<organism evidence="2 3">
    <name type="scientific">Marinilabilia salmonicolor</name>
    <dbReference type="NCBI Taxonomy" id="989"/>
    <lineage>
        <taxon>Bacteria</taxon>
        <taxon>Pseudomonadati</taxon>
        <taxon>Bacteroidota</taxon>
        <taxon>Bacteroidia</taxon>
        <taxon>Marinilabiliales</taxon>
        <taxon>Marinilabiliaceae</taxon>
        <taxon>Marinilabilia</taxon>
    </lineage>
</organism>
<dbReference type="EMBL" id="QPIZ01000003">
    <property type="protein sequence ID" value="RCW38596.1"/>
    <property type="molecule type" value="Genomic_DNA"/>
</dbReference>
<keyword evidence="1" id="KW-1133">Transmembrane helix</keyword>
<feature type="transmembrane region" description="Helical" evidence="1">
    <location>
        <begin position="12"/>
        <end position="37"/>
    </location>
</feature>
<keyword evidence="1" id="KW-0472">Membrane</keyword>
<gene>
    <name evidence="2" type="ORF">DFO77_10361</name>
</gene>
<dbReference type="RefSeq" id="WP_106152968.1">
    <property type="nucleotide sequence ID" value="NZ_PVTS01000007.1"/>
</dbReference>
<dbReference type="AlphaFoldDB" id="A0A2T0XM35"/>
<dbReference type="OrthoDB" id="1123024at2"/>
<dbReference type="STRING" id="1168289.GCA_000259075_00994"/>
<keyword evidence="1" id="KW-0812">Transmembrane</keyword>
<accession>A0A2T0XM35</accession>
<reference evidence="2 3" key="1">
    <citation type="submission" date="2018-07" db="EMBL/GenBank/DDBJ databases">
        <title>Freshwater and sediment microbial communities from various areas in North America, analyzing microbe dynamics in response to fracking.</title>
        <authorList>
            <person name="Lamendella R."/>
        </authorList>
    </citation>
    <scope>NUCLEOTIDE SEQUENCE [LARGE SCALE GENOMIC DNA]</scope>
    <source>
        <strain evidence="2 3">160A</strain>
    </source>
</reference>
<sequence length="86" mass="9046">MSESFDQAWVLLGVGMVTVFSVLLLVVIIGNTLIFFVNRFFSGDSSGPPADQTGKGDIHPAKVAAIVAGVKNVTGGRGNVIDIRKK</sequence>
<name>A0A2T0XM35_9BACT</name>
<keyword evidence="3" id="KW-1185">Reference proteome</keyword>
<protein>
    <submittedName>
        <fullName evidence="2">Oxaloacetate decarboxylase gamma subunit</fullName>
    </submittedName>
</protein>
<comment type="caution">
    <text evidence="2">The sequence shown here is derived from an EMBL/GenBank/DDBJ whole genome shotgun (WGS) entry which is preliminary data.</text>
</comment>
<evidence type="ECO:0000256" key="1">
    <source>
        <dbReference type="SAM" id="Phobius"/>
    </source>
</evidence>
<proteinExistence type="predicted"/>
<dbReference type="Proteomes" id="UP000252733">
    <property type="component" value="Unassembled WGS sequence"/>
</dbReference>
<evidence type="ECO:0000313" key="3">
    <source>
        <dbReference type="Proteomes" id="UP000252733"/>
    </source>
</evidence>